<dbReference type="AlphaFoldDB" id="A0A7W6P5E0"/>
<dbReference type="Proteomes" id="UP000532273">
    <property type="component" value="Unassembled WGS sequence"/>
</dbReference>
<sequence>MPNIRAIAKRAIKNLTNLDLFDENSSVEGKRYLISCLFPEKMEYNGDRYRTLLVNEITEHIYLINNELESNKKGQKTIKNLLPC</sequence>
<protein>
    <submittedName>
        <fullName evidence="1">Uncharacterized protein</fullName>
    </submittedName>
</protein>
<organism evidence="1 2">
    <name type="scientific">Pedobacter zeae</name>
    <dbReference type="NCBI Taxonomy" id="1737356"/>
    <lineage>
        <taxon>Bacteria</taxon>
        <taxon>Pseudomonadati</taxon>
        <taxon>Bacteroidota</taxon>
        <taxon>Sphingobacteriia</taxon>
        <taxon>Sphingobacteriales</taxon>
        <taxon>Sphingobacteriaceae</taxon>
        <taxon>Pedobacter</taxon>
    </lineage>
</organism>
<gene>
    <name evidence="1" type="ORF">GGQ60_002495</name>
</gene>
<dbReference type="EMBL" id="JACIEF010000002">
    <property type="protein sequence ID" value="MBB4108514.1"/>
    <property type="molecule type" value="Genomic_DNA"/>
</dbReference>
<reference evidence="1 2" key="1">
    <citation type="submission" date="2020-08" db="EMBL/GenBank/DDBJ databases">
        <title>Genomic Encyclopedia of Type Strains, Phase IV (KMG-IV): sequencing the most valuable type-strain genomes for metagenomic binning, comparative biology and taxonomic classification.</title>
        <authorList>
            <person name="Goeker M."/>
        </authorList>
    </citation>
    <scope>NUCLEOTIDE SEQUENCE [LARGE SCALE GENOMIC DNA]</scope>
    <source>
        <strain evidence="1 2">DSM 100774</strain>
    </source>
</reference>
<accession>A0A7W6P5E0</accession>
<proteinExistence type="predicted"/>
<name>A0A7W6P5E0_9SPHI</name>
<evidence type="ECO:0000313" key="1">
    <source>
        <dbReference type="EMBL" id="MBB4108514.1"/>
    </source>
</evidence>
<evidence type="ECO:0000313" key="2">
    <source>
        <dbReference type="Proteomes" id="UP000532273"/>
    </source>
</evidence>
<comment type="caution">
    <text evidence="1">The sequence shown here is derived from an EMBL/GenBank/DDBJ whole genome shotgun (WGS) entry which is preliminary data.</text>
</comment>